<dbReference type="EMBL" id="JAULSV010000001">
    <property type="protein sequence ID" value="KAK0656295.1"/>
    <property type="molecule type" value="Genomic_DNA"/>
</dbReference>
<dbReference type="AlphaFoldDB" id="A0AA39YRX0"/>
<evidence type="ECO:0000313" key="2">
    <source>
        <dbReference type="Proteomes" id="UP001174936"/>
    </source>
</evidence>
<sequence length="236" mass="25563">MDSGWPSQGGQQGCAPSIGRPGSSFQACLLSSQGPSSTGFLGPHPSLHVKSWPSLWSDRRNRCMSIPIVESSRGHWSPSNVDLSTDPLSPIRKSHGRAQRLLPGKNNIDPQKRTREQGMNAAIRAESTEADIMQHKLEETPLECPGSDGQPLGWPAIEVQAITAWHIPAKGLKDLSQVVAGCCPTKHVGARRSECRRCSRNPTGVVELRGECSVHPIVTSPANLFSRHACQVPPMF</sequence>
<name>A0AA39YRX0_9PEZI</name>
<dbReference type="Proteomes" id="UP001174936">
    <property type="component" value="Unassembled WGS sequence"/>
</dbReference>
<protein>
    <submittedName>
        <fullName evidence="1">Uncharacterized protein</fullName>
    </submittedName>
</protein>
<evidence type="ECO:0000313" key="1">
    <source>
        <dbReference type="EMBL" id="KAK0656295.1"/>
    </source>
</evidence>
<organism evidence="1 2">
    <name type="scientific">Cercophora newfieldiana</name>
    <dbReference type="NCBI Taxonomy" id="92897"/>
    <lineage>
        <taxon>Eukaryota</taxon>
        <taxon>Fungi</taxon>
        <taxon>Dikarya</taxon>
        <taxon>Ascomycota</taxon>
        <taxon>Pezizomycotina</taxon>
        <taxon>Sordariomycetes</taxon>
        <taxon>Sordariomycetidae</taxon>
        <taxon>Sordariales</taxon>
        <taxon>Lasiosphaeriaceae</taxon>
        <taxon>Cercophora</taxon>
    </lineage>
</organism>
<proteinExistence type="predicted"/>
<reference evidence="1" key="1">
    <citation type="submission" date="2023-06" db="EMBL/GenBank/DDBJ databases">
        <title>Genome-scale phylogeny and comparative genomics of the fungal order Sordariales.</title>
        <authorList>
            <consortium name="Lawrence Berkeley National Laboratory"/>
            <person name="Hensen N."/>
            <person name="Bonometti L."/>
            <person name="Westerberg I."/>
            <person name="Brannstrom I.O."/>
            <person name="Guillou S."/>
            <person name="Cros-Aarteil S."/>
            <person name="Calhoun S."/>
            <person name="Haridas S."/>
            <person name="Kuo A."/>
            <person name="Mondo S."/>
            <person name="Pangilinan J."/>
            <person name="Riley R."/>
            <person name="Labutti K."/>
            <person name="Andreopoulos B."/>
            <person name="Lipzen A."/>
            <person name="Chen C."/>
            <person name="Yanf M."/>
            <person name="Daum C."/>
            <person name="Ng V."/>
            <person name="Clum A."/>
            <person name="Steindorff A."/>
            <person name="Ohm R."/>
            <person name="Martin F."/>
            <person name="Silar P."/>
            <person name="Natvig D."/>
            <person name="Lalanne C."/>
            <person name="Gautier V."/>
            <person name="Ament-Velasquez S.L."/>
            <person name="Kruys A."/>
            <person name="Hutchinson M.I."/>
            <person name="Powell A.J."/>
            <person name="Barry K."/>
            <person name="Miller A.N."/>
            <person name="Grigoriev I.V."/>
            <person name="Debuchy R."/>
            <person name="Gladieux P."/>
            <person name="Thoren M.H."/>
            <person name="Johannesson H."/>
        </authorList>
    </citation>
    <scope>NUCLEOTIDE SEQUENCE</scope>
    <source>
        <strain evidence="1">SMH2532-1</strain>
    </source>
</reference>
<gene>
    <name evidence="1" type="ORF">B0T16DRAFT_33387</name>
</gene>
<accession>A0AA39YRX0</accession>
<comment type="caution">
    <text evidence="1">The sequence shown here is derived from an EMBL/GenBank/DDBJ whole genome shotgun (WGS) entry which is preliminary data.</text>
</comment>
<keyword evidence="2" id="KW-1185">Reference proteome</keyword>